<comment type="caution">
    <text evidence="2">The sequence shown here is derived from an EMBL/GenBank/DDBJ whole genome shotgun (WGS) entry which is preliminary data.</text>
</comment>
<protein>
    <submittedName>
        <fullName evidence="2">HNH endonuclease signature motif containing protein</fullName>
        <ecNumber evidence="2">3.1.-.-</ecNumber>
    </submittedName>
</protein>
<dbReference type="InterPro" id="IPR002711">
    <property type="entry name" value="HNH"/>
</dbReference>
<dbReference type="Proteomes" id="UP001595803">
    <property type="component" value="Unassembled WGS sequence"/>
</dbReference>
<feature type="domain" description="HNH nuclease" evidence="1">
    <location>
        <begin position="56"/>
        <end position="101"/>
    </location>
</feature>
<keyword evidence="3" id="KW-1185">Reference proteome</keyword>
<dbReference type="CDD" id="cd00085">
    <property type="entry name" value="HNHc"/>
    <property type="match status" value="1"/>
</dbReference>
<dbReference type="Pfam" id="PF01844">
    <property type="entry name" value="HNH"/>
    <property type="match status" value="1"/>
</dbReference>
<evidence type="ECO:0000259" key="1">
    <source>
        <dbReference type="SMART" id="SM00507"/>
    </source>
</evidence>
<accession>A0ABV7Z5Q7</accession>
<organism evidence="2 3">
    <name type="scientific">Deinococcus rufus</name>
    <dbReference type="NCBI Taxonomy" id="2136097"/>
    <lineage>
        <taxon>Bacteria</taxon>
        <taxon>Thermotogati</taxon>
        <taxon>Deinococcota</taxon>
        <taxon>Deinococci</taxon>
        <taxon>Deinococcales</taxon>
        <taxon>Deinococcaceae</taxon>
        <taxon>Deinococcus</taxon>
    </lineage>
</organism>
<dbReference type="Gene3D" id="1.10.30.50">
    <property type="match status" value="1"/>
</dbReference>
<evidence type="ECO:0000313" key="2">
    <source>
        <dbReference type="EMBL" id="MFC3832354.1"/>
    </source>
</evidence>
<dbReference type="RefSeq" id="WP_380101498.1">
    <property type="nucleotide sequence ID" value="NZ_JBHRZG010000006.1"/>
</dbReference>
<keyword evidence="2" id="KW-0255">Endonuclease</keyword>
<keyword evidence="2" id="KW-0378">Hydrolase</keyword>
<keyword evidence="2" id="KW-0540">Nuclease</keyword>
<dbReference type="GO" id="GO:0004519">
    <property type="term" value="F:endonuclease activity"/>
    <property type="evidence" value="ECO:0007669"/>
    <property type="project" value="UniProtKB-KW"/>
</dbReference>
<sequence>MYTSSSTGRIGFYCRPCRRLRATTYQQRRRRNGGHHTRGQWLALLRTFDACPNCGRAWSEIPPRPDRRFHHVWTKDHIIPISAGGSDDIGNLQPLCYRCQFSKGPRHEVTP</sequence>
<dbReference type="GO" id="GO:0016787">
    <property type="term" value="F:hydrolase activity"/>
    <property type="evidence" value="ECO:0007669"/>
    <property type="project" value="UniProtKB-KW"/>
</dbReference>
<reference evidence="3" key="1">
    <citation type="journal article" date="2019" name="Int. J. Syst. Evol. Microbiol.">
        <title>The Global Catalogue of Microorganisms (GCM) 10K type strain sequencing project: providing services to taxonomists for standard genome sequencing and annotation.</title>
        <authorList>
            <consortium name="The Broad Institute Genomics Platform"/>
            <consortium name="The Broad Institute Genome Sequencing Center for Infectious Disease"/>
            <person name="Wu L."/>
            <person name="Ma J."/>
        </authorList>
    </citation>
    <scope>NUCLEOTIDE SEQUENCE [LARGE SCALE GENOMIC DNA]</scope>
    <source>
        <strain evidence="3">CCTCC AB 2017081</strain>
    </source>
</reference>
<name>A0ABV7Z5Q7_9DEIO</name>
<dbReference type="SMART" id="SM00507">
    <property type="entry name" value="HNHc"/>
    <property type="match status" value="1"/>
</dbReference>
<dbReference type="InterPro" id="IPR003615">
    <property type="entry name" value="HNH_nuc"/>
</dbReference>
<evidence type="ECO:0000313" key="3">
    <source>
        <dbReference type="Proteomes" id="UP001595803"/>
    </source>
</evidence>
<proteinExistence type="predicted"/>
<dbReference type="EMBL" id="JBHRZG010000006">
    <property type="protein sequence ID" value="MFC3832354.1"/>
    <property type="molecule type" value="Genomic_DNA"/>
</dbReference>
<dbReference type="EC" id="3.1.-.-" evidence="2"/>
<gene>
    <name evidence="2" type="ORF">ACFOSB_05745</name>
</gene>